<gene>
    <name evidence="1" type="ORF">EVAR_36394_1</name>
</gene>
<accession>A0A4C1W5Q8</accession>
<protein>
    <submittedName>
        <fullName evidence="1">Uncharacterized protein</fullName>
    </submittedName>
</protein>
<organism evidence="1 2">
    <name type="scientific">Eumeta variegata</name>
    <name type="common">Bagworm moth</name>
    <name type="synonym">Eumeta japonica</name>
    <dbReference type="NCBI Taxonomy" id="151549"/>
    <lineage>
        <taxon>Eukaryota</taxon>
        <taxon>Metazoa</taxon>
        <taxon>Ecdysozoa</taxon>
        <taxon>Arthropoda</taxon>
        <taxon>Hexapoda</taxon>
        <taxon>Insecta</taxon>
        <taxon>Pterygota</taxon>
        <taxon>Neoptera</taxon>
        <taxon>Endopterygota</taxon>
        <taxon>Lepidoptera</taxon>
        <taxon>Glossata</taxon>
        <taxon>Ditrysia</taxon>
        <taxon>Tineoidea</taxon>
        <taxon>Psychidae</taxon>
        <taxon>Oiketicinae</taxon>
        <taxon>Eumeta</taxon>
    </lineage>
</organism>
<name>A0A4C1W5Q8_EUMVA</name>
<evidence type="ECO:0000313" key="1">
    <source>
        <dbReference type="EMBL" id="GBP46411.1"/>
    </source>
</evidence>
<reference evidence="1 2" key="1">
    <citation type="journal article" date="2019" name="Commun. Biol.">
        <title>The bagworm genome reveals a unique fibroin gene that provides high tensile strength.</title>
        <authorList>
            <person name="Kono N."/>
            <person name="Nakamura H."/>
            <person name="Ohtoshi R."/>
            <person name="Tomita M."/>
            <person name="Numata K."/>
            <person name="Arakawa K."/>
        </authorList>
    </citation>
    <scope>NUCLEOTIDE SEQUENCE [LARGE SCALE GENOMIC DNA]</scope>
</reference>
<keyword evidence="2" id="KW-1185">Reference proteome</keyword>
<sequence length="207" mass="23171">MCGESPEPRCRVKSYYEISDNVFTCPYEPSARARHWRSTINYLSRLPYYWFRSRVRQRAAAARAAPPGRAYLTERSSVSRVVSLDRGHCIISASARPDNKRVVSGCSACSSVARQCNGTANFSRSSVPLAAFAQESSDSRSIPTLALKACNWLSSKAPSAWTQNGFFNFLYRPMTLENVKYDPDLGSALDSDLRRDIHTGFAFVKFT</sequence>
<proteinExistence type="predicted"/>
<comment type="caution">
    <text evidence="1">The sequence shown here is derived from an EMBL/GenBank/DDBJ whole genome shotgun (WGS) entry which is preliminary data.</text>
</comment>
<dbReference type="EMBL" id="BGZK01000482">
    <property type="protein sequence ID" value="GBP46411.1"/>
    <property type="molecule type" value="Genomic_DNA"/>
</dbReference>
<dbReference type="Proteomes" id="UP000299102">
    <property type="component" value="Unassembled WGS sequence"/>
</dbReference>
<dbReference type="AlphaFoldDB" id="A0A4C1W5Q8"/>
<evidence type="ECO:0000313" key="2">
    <source>
        <dbReference type="Proteomes" id="UP000299102"/>
    </source>
</evidence>